<proteinExistence type="predicted"/>
<feature type="domain" description="GmrSD restriction endonucleases N-terminal" evidence="1">
    <location>
        <begin position="13"/>
        <end position="216"/>
    </location>
</feature>
<dbReference type="InterPro" id="IPR004919">
    <property type="entry name" value="GmrSD_N"/>
</dbReference>
<evidence type="ECO:0000259" key="1">
    <source>
        <dbReference type="Pfam" id="PF03235"/>
    </source>
</evidence>
<dbReference type="Proteomes" id="UP000077412">
    <property type="component" value="Chromosome"/>
</dbReference>
<evidence type="ECO:0000313" key="3">
    <source>
        <dbReference type="Proteomes" id="UP000077412"/>
    </source>
</evidence>
<reference evidence="2 3" key="1">
    <citation type="submission" date="2016-08" db="EMBL/GenBank/DDBJ databases">
        <title>Complete genome sequence of Fictibacillus arsenicus G25-54, a strain with toxicity to nematodes and a potential arsenic-resistance activity.</title>
        <authorList>
            <person name="Zheng Z."/>
        </authorList>
    </citation>
    <scope>NUCLEOTIDE SEQUENCE [LARGE SCALE GENOMIC DNA]</scope>
    <source>
        <strain evidence="2 3">G25-54</strain>
    </source>
</reference>
<dbReference type="PANTHER" id="PTHR37292">
    <property type="entry name" value="VNG6097C"/>
    <property type="match status" value="1"/>
</dbReference>
<dbReference type="RefSeq" id="WP_066287736.1">
    <property type="nucleotide sequence ID" value="NZ_CP016761.1"/>
</dbReference>
<dbReference type="PANTHER" id="PTHR37292:SF2">
    <property type="entry name" value="DUF262 DOMAIN-CONTAINING PROTEIN"/>
    <property type="match status" value="1"/>
</dbReference>
<dbReference type="Pfam" id="PF03235">
    <property type="entry name" value="GmrSD_N"/>
    <property type="match status" value="1"/>
</dbReference>
<gene>
    <name evidence="2" type="ORF">ABE41_006460</name>
</gene>
<evidence type="ECO:0000313" key="2">
    <source>
        <dbReference type="EMBL" id="ANX11644.1"/>
    </source>
</evidence>
<sequence length="599" mass="69948">MKPRYEVNNSSIESILSWIKDGEIAIPEIQRPFVWDSSKVRDLMDSLYKGFPVGYIITWRSPDTNLKDGTRSEGKKILIDGQQRVTALTAALLGQQVVTSDYRKKRIRIAFHPIEERFEVTNPAIEKDSIWISDISMFFQQNYQSFQFVMDYCQKNSILDFNEVAQKVDRLIKIRYSNLGIIELSHELDIETVTEIFIRINSQGVVLSQADFAMSKIAVNELYNGVNIRKTIDYFCHLAKRPGDFHLIEQNDSEFSATDLFHKLKWIKDYIEELYVPDYSDLLRVAFTHKFLRGKLADLVSLLSGRDFATREYKETIAEESFKKLEEGVLDFINETNFKRYIMIVKSTGIINQKLIRSQNVLNFGYILYLLLKQKGTNKGDIPKIVRRWLVLSILTRRYSGSPESMFEFDARRFANAQNPMNYLEHIESGELSDAFWNNILISRLDTPVTSSPYFNLYLMAQVKNNEKAFLSKESEVRHLIEGRGDVHHIFPRKYLQKNGFTSRNQYNQIANYAIIQQEINIAIGDKAPEEYMKSLNEQCETKILKYGEIVDRDRLKNNLISNAIPDSIFHMNASHYSEFLEERRKLMAIKIRDYYHSL</sequence>
<dbReference type="STRING" id="255247.ABE41_006460"/>
<dbReference type="EMBL" id="CP016761">
    <property type="protein sequence ID" value="ANX11644.1"/>
    <property type="molecule type" value="Genomic_DNA"/>
</dbReference>
<keyword evidence="3" id="KW-1185">Reference proteome</keyword>
<dbReference type="AlphaFoldDB" id="A0A1B1Z2L3"/>
<accession>A0A1B1Z2L3</accession>
<name>A0A1B1Z2L3_9BACL</name>
<organism evidence="2 3">
    <name type="scientific">Fictibacillus arsenicus</name>
    <dbReference type="NCBI Taxonomy" id="255247"/>
    <lineage>
        <taxon>Bacteria</taxon>
        <taxon>Bacillati</taxon>
        <taxon>Bacillota</taxon>
        <taxon>Bacilli</taxon>
        <taxon>Bacillales</taxon>
        <taxon>Fictibacillaceae</taxon>
        <taxon>Fictibacillus</taxon>
    </lineage>
</organism>
<protein>
    <recommendedName>
        <fullName evidence="1">GmrSD restriction endonucleases N-terminal domain-containing protein</fullName>
    </recommendedName>
</protein>
<dbReference type="OrthoDB" id="9798761at2"/>
<dbReference type="KEGG" id="far:ABE41_006460"/>